<dbReference type="Proteomes" id="UP001519460">
    <property type="component" value="Unassembled WGS sequence"/>
</dbReference>
<gene>
    <name evidence="1" type="ORF">BaRGS_00031744</name>
</gene>
<evidence type="ECO:0000313" key="2">
    <source>
        <dbReference type="Proteomes" id="UP001519460"/>
    </source>
</evidence>
<evidence type="ECO:0000313" key="1">
    <source>
        <dbReference type="EMBL" id="KAK7477064.1"/>
    </source>
</evidence>
<name>A0ABD0JPX7_9CAEN</name>
<sequence length="102" mass="11783">MPPLRFIARLLPFKRGPSKYSSRDVEKPHWASCLATQLTERLVRINANYNSRSARMSTTSKWWAHVGESRKGIVVPIWRGNLFQAMTHCKLVRGAPLGRLWH</sequence>
<comment type="caution">
    <text evidence="1">The sequence shown here is derived from an EMBL/GenBank/DDBJ whole genome shotgun (WGS) entry which is preliminary data.</text>
</comment>
<proteinExistence type="predicted"/>
<dbReference type="AlphaFoldDB" id="A0ABD0JPX7"/>
<accession>A0ABD0JPX7</accession>
<dbReference type="EMBL" id="JACVVK020000359">
    <property type="protein sequence ID" value="KAK7477064.1"/>
    <property type="molecule type" value="Genomic_DNA"/>
</dbReference>
<organism evidence="1 2">
    <name type="scientific">Batillaria attramentaria</name>
    <dbReference type="NCBI Taxonomy" id="370345"/>
    <lineage>
        <taxon>Eukaryota</taxon>
        <taxon>Metazoa</taxon>
        <taxon>Spiralia</taxon>
        <taxon>Lophotrochozoa</taxon>
        <taxon>Mollusca</taxon>
        <taxon>Gastropoda</taxon>
        <taxon>Caenogastropoda</taxon>
        <taxon>Sorbeoconcha</taxon>
        <taxon>Cerithioidea</taxon>
        <taxon>Batillariidae</taxon>
        <taxon>Batillaria</taxon>
    </lineage>
</organism>
<reference evidence="1 2" key="1">
    <citation type="journal article" date="2023" name="Sci. Data">
        <title>Genome assembly of the Korean intertidal mud-creeper Batillaria attramentaria.</title>
        <authorList>
            <person name="Patra A.K."/>
            <person name="Ho P.T."/>
            <person name="Jun S."/>
            <person name="Lee S.J."/>
            <person name="Kim Y."/>
            <person name="Won Y.J."/>
        </authorList>
    </citation>
    <scope>NUCLEOTIDE SEQUENCE [LARGE SCALE GENOMIC DNA]</scope>
    <source>
        <strain evidence="1">Wonlab-2016</strain>
    </source>
</reference>
<keyword evidence="2" id="KW-1185">Reference proteome</keyword>
<protein>
    <submittedName>
        <fullName evidence="1">Uncharacterized protein</fullName>
    </submittedName>
</protein>